<name>A0A820NJ24_9BILA</name>
<protein>
    <submittedName>
        <fullName evidence="2">Uncharacterized protein</fullName>
    </submittedName>
</protein>
<evidence type="ECO:0000313" key="3">
    <source>
        <dbReference type="Proteomes" id="UP000663868"/>
    </source>
</evidence>
<proteinExistence type="predicted"/>
<feature type="region of interest" description="Disordered" evidence="1">
    <location>
        <begin position="92"/>
        <end position="117"/>
    </location>
</feature>
<accession>A0A820NJ24</accession>
<evidence type="ECO:0000256" key="1">
    <source>
        <dbReference type="SAM" id="MobiDB-lite"/>
    </source>
</evidence>
<gene>
    <name evidence="2" type="ORF">KXQ929_LOCUS50490</name>
</gene>
<evidence type="ECO:0000313" key="2">
    <source>
        <dbReference type="EMBL" id="CAF4391460.1"/>
    </source>
</evidence>
<feature type="non-terminal residue" evidence="2">
    <location>
        <position position="153"/>
    </location>
</feature>
<comment type="caution">
    <text evidence="2">The sequence shown here is derived from an EMBL/GenBank/DDBJ whole genome shotgun (WGS) entry which is preliminary data.</text>
</comment>
<dbReference type="EMBL" id="CAJOBB010023234">
    <property type="protein sequence ID" value="CAF4391460.1"/>
    <property type="molecule type" value="Genomic_DNA"/>
</dbReference>
<dbReference type="AlphaFoldDB" id="A0A820NJ24"/>
<reference evidence="2" key="1">
    <citation type="submission" date="2021-02" db="EMBL/GenBank/DDBJ databases">
        <authorList>
            <person name="Nowell W R."/>
        </authorList>
    </citation>
    <scope>NUCLEOTIDE SEQUENCE</scope>
</reference>
<feature type="non-terminal residue" evidence="2">
    <location>
        <position position="1"/>
    </location>
</feature>
<sequence>FLEQLRKDLARTHSNEIEEKERAHAKEVTAIRLQLDRALEITKIKEREADLRIEDLTSDLNTKQARVDNCLRDLHELENQVQELQNDLSIRSKEMNRIRNETQKEMKQREEKLRGQNDEKIRDLIKTHENEQKQLLEEFSKAHDLLKTRVSEL</sequence>
<dbReference type="Proteomes" id="UP000663868">
    <property type="component" value="Unassembled WGS sequence"/>
</dbReference>
<organism evidence="2 3">
    <name type="scientific">Adineta steineri</name>
    <dbReference type="NCBI Taxonomy" id="433720"/>
    <lineage>
        <taxon>Eukaryota</taxon>
        <taxon>Metazoa</taxon>
        <taxon>Spiralia</taxon>
        <taxon>Gnathifera</taxon>
        <taxon>Rotifera</taxon>
        <taxon>Eurotatoria</taxon>
        <taxon>Bdelloidea</taxon>
        <taxon>Adinetida</taxon>
        <taxon>Adinetidae</taxon>
        <taxon>Adineta</taxon>
    </lineage>
</organism>